<keyword evidence="2" id="KW-0378">Hydrolase</keyword>
<name>A0A0D3AQ72_BRAOL</name>
<evidence type="ECO:0000259" key="6">
    <source>
        <dbReference type="PROSITE" id="PS50104"/>
    </source>
</evidence>
<dbReference type="EnsemblPlants" id="Bo2g079090.1">
    <property type="protein sequence ID" value="Bo2g079090.1"/>
    <property type="gene ID" value="Bo2g079090"/>
</dbReference>
<dbReference type="InterPro" id="IPR000157">
    <property type="entry name" value="TIR_dom"/>
</dbReference>
<evidence type="ECO:0000256" key="4">
    <source>
        <dbReference type="ARBA" id="ARBA00047304"/>
    </source>
</evidence>
<evidence type="ECO:0000256" key="5">
    <source>
        <dbReference type="SAM" id="MobiDB-lite"/>
    </source>
</evidence>
<dbReference type="STRING" id="109376.A0A0D3AQ72"/>
<dbReference type="AlphaFoldDB" id="A0A0D3AQ72"/>
<protein>
    <recommendedName>
        <fullName evidence="1">ADP-ribosyl cyclase/cyclic ADP-ribose hydrolase</fullName>
        <ecNumber evidence="1">3.2.2.6</ecNumber>
    </recommendedName>
</protein>
<dbReference type="InterPro" id="IPR035897">
    <property type="entry name" value="Toll_tir_struct_dom_sf"/>
</dbReference>
<evidence type="ECO:0000256" key="1">
    <source>
        <dbReference type="ARBA" id="ARBA00011982"/>
    </source>
</evidence>
<reference evidence="7 8" key="1">
    <citation type="journal article" date="2014" name="Genome Biol.">
        <title>Transcriptome and methylome profiling reveals relics of genome dominance in the mesopolyploid Brassica oleracea.</title>
        <authorList>
            <person name="Parkin I.A."/>
            <person name="Koh C."/>
            <person name="Tang H."/>
            <person name="Robinson S.J."/>
            <person name="Kagale S."/>
            <person name="Clarke W.E."/>
            <person name="Town C.D."/>
            <person name="Nixon J."/>
            <person name="Krishnakumar V."/>
            <person name="Bidwell S.L."/>
            <person name="Denoeud F."/>
            <person name="Belcram H."/>
            <person name="Links M.G."/>
            <person name="Just J."/>
            <person name="Clarke C."/>
            <person name="Bender T."/>
            <person name="Huebert T."/>
            <person name="Mason A.S."/>
            <person name="Pires J.C."/>
            <person name="Barker G."/>
            <person name="Moore J."/>
            <person name="Walley P.G."/>
            <person name="Manoli S."/>
            <person name="Batley J."/>
            <person name="Edwards D."/>
            <person name="Nelson M.N."/>
            <person name="Wang X."/>
            <person name="Paterson A.H."/>
            <person name="King G."/>
            <person name="Bancroft I."/>
            <person name="Chalhoub B."/>
            <person name="Sharpe A.G."/>
        </authorList>
    </citation>
    <scope>NUCLEOTIDE SEQUENCE</scope>
    <source>
        <strain evidence="7 8">cv. TO1000</strain>
    </source>
</reference>
<evidence type="ECO:0000256" key="3">
    <source>
        <dbReference type="ARBA" id="ARBA00023027"/>
    </source>
</evidence>
<accession>A0A0D3AQ72</accession>
<comment type="catalytic activity">
    <reaction evidence="4">
        <text>NAD(+) + H2O = ADP-D-ribose + nicotinamide + H(+)</text>
        <dbReference type="Rhea" id="RHEA:16301"/>
        <dbReference type="ChEBI" id="CHEBI:15377"/>
        <dbReference type="ChEBI" id="CHEBI:15378"/>
        <dbReference type="ChEBI" id="CHEBI:17154"/>
        <dbReference type="ChEBI" id="CHEBI:57540"/>
        <dbReference type="ChEBI" id="CHEBI:57967"/>
        <dbReference type="EC" id="3.2.2.6"/>
    </reaction>
    <physiologicalReaction direction="left-to-right" evidence="4">
        <dbReference type="Rhea" id="RHEA:16302"/>
    </physiologicalReaction>
</comment>
<sequence length="516" mass="57950">MSSPVHHELGERPIRYGPKGTRAYARKPYCDAWGDMVPALFPDEEEMEFAEQTNAPIQETTVRRRVLMPHFQRAAEYRRLYQGQGTFQFAPEVDMTPATKGRGRPRTTGPTREGSGPIRMEDSVPTRKRGRPRKIPSIDAESLRNITGAELREEIRGKLIGVLEPWEFALVNQMAGQAMEAERTLTRRVVAISSSEEDVEVEEDPSEDSEWEEESASSTGSGRMAGPKPEGEQKSPVRSLKPEDWNSGRIPINRGRTKRSPTENSRRLKALAVDFLSLPRRLSPPSLPSPRLSSLSLSLRRASPRLLLSLSAASLSPRREQPRVVVVAAWCHRPQIPFLLPSILRSRSRSRLRTISGNGNGKKGNAPETHGTRNGTHGDVGKVDMYVLNPAPRNPGWKWGRGGCFTSVSRLLLFVYILRFSSTCKPFSPGHLVDSQRPMASSSLSRTWKYDVFLSFRGEDTRKNYVSHLHKELVNKGIVTFKDDKRLEISDFISPELSTAIKESRFALVILSKNSF</sequence>
<organism evidence="7 8">
    <name type="scientific">Brassica oleracea var. oleracea</name>
    <dbReference type="NCBI Taxonomy" id="109376"/>
    <lineage>
        <taxon>Eukaryota</taxon>
        <taxon>Viridiplantae</taxon>
        <taxon>Streptophyta</taxon>
        <taxon>Embryophyta</taxon>
        <taxon>Tracheophyta</taxon>
        <taxon>Spermatophyta</taxon>
        <taxon>Magnoliopsida</taxon>
        <taxon>eudicotyledons</taxon>
        <taxon>Gunneridae</taxon>
        <taxon>Pentapetalae</taxon>
        <taxon>rosids</taxon>
        <taxon>malvids</taxon>
        <taxon>Brassicales</taxon>
        <taxon>Brassicaceae</taxon>
        <taxon>Brassiceae</taxon>
        <taxon>Brassica</taxon>
    </lineage>
</organism>
<reference evidence="7" key="2">
    <citation type="submission" date="2015-03" db="UniProtKB">
        <authorList>
            <consortium name="EnsemblPlants"/>
        </authorList>
    </citation>
    <scope>IDENTIFICATION</scope>
</reference>
<feature type="compositionally biased region" description="Basic and acidic residues" evidence="5">
    <location>
        <begin position="229"/>
        <end position="246"/>
    </location>
</feature>
<dbReference type="PANTHER" id="PTHR32009:SF39">
    <property type="entry name" value="TIR DOMAIN-CONTAINING PROTEIN"/>
    <property type="match status" value="1"/>
</dbReference>
<dbReference type="Gramene" id="Bo2g079090.1">
    <property type="protein sequence ID" value="Bo2g079090.1"/>
    <property type="gene ID" value="Bo2g079090"/>
</dbReference>
<feature type="region of interest" description="Disordered" evidence="5">
    <location>
        <begin position="353"/>
        <end position="381"/>
    </location>
</feature>
<feature type="region of interest" description="Disordered" evidence="5">
    <location>
        <begin position="88"/>
        <end position="139"/>
    </location>
</feature>
<feature type="compositionally biased region" description="Low complexity" evidence="5">
    <location>
        <begin position="96"/>
        <end position="117"/>
    </location>
</feature>
<dbReference type="GO" id="GO:0007165">
    <property type="term" value="P:signal transduction"/>
    <property type="evidence" value="ECO:0007669"/>
    <property type="project" value="InterPro"/>
</dbReference>
<dbReference type="PROSITE" id="PS50104">
    <property type="entry name" value="TIR"/>
    <property type="match status" value="1"/>
</dbReference>
<dbReference type="GO" id="GO:0061809">
    <property type="term" value="F:NAD+ nucleosidase activity, cyclic ADP-ribose generating"/>
    <property type="evidence" value="ECO:0007669"/>
    <property type="project" value="UniProtKB-EC"/>
</dbReference>
<dbReference type="Pfam" id="PF01582">
    <property type="entry name" value="TIR"/>
    <property type="match status" value="1"/>
</dbReference>
<dbReference type="Gene3D" id="3.40.50.10140">
    <property type="entry name" value="Toll/interleukin-1 receptor homology (TIR) domain"/>
    <property type="match status" value="1"/>
</dbReference>
<proteinExistence type="predicted"/>
<feature type="region of interest" description="Disordered" evidence="5">
    <location>
        <begin position="194"/>
        <end position="265"/>
    </location>
</feature>
<feature type="domain" description="TIR" evidence="6">
    <location>
        <begin position="448"/>
        <end position="516"/>
    </location>
</feature>
<dbReference type="EC" id="3.2.2.6" evidence="1"/>
<dbReference type="SUPFAM" id="SSF52200">
    <property type="entry name" value="Toll/Interleukin receptor TIR domain"/>
    <property type="match status" value="1"/>
</dbReference>
<feature type="compositionally biased region" description="Acidic residues" evidence="5">
    <location>
        <begin position="195"/>
        <end position="215"/>
    </location>
</feature>
<evidence type="ECO:0000313" key="8">
    <source>
        <dbReference type="Proteomes" id="UP000032141"/>
    </source>
</evidence>
<dbReference type="PANTHER" id="PTHR32009">
    <property type="entry name" value="TMV RESISTANCE PROTEIN N-LIKE"/>
    <property type="match status" value="1"/>
</dbReference>
<dbReference type="Proteomes" id="UP000032141">
    <property type="component" value="Chromosome C2"/>
</dbReference>
<keyword evidence="3" id="KW-0520">NAD</keyword>
<dbReference type="HOGENOM" id="CLU_528244_0_0_1"/>
<evidence type="ECO:0000313" key="7">
    <source>
        <dbReference type="EnsemblPlants" id="Bo2g079090.1"/>
    </source>
</evidence>
<keyword evidence="8" id="KW-1185">Reference proteome</keyword>
<evidence type="ECO:0000256" key="2">
    <source>
        <dbReference type="ARBA" id="ARBA00022801"/>
    </source>
</evidence>